<evidence type="ECO:0000313" key="1">
    <source>
        <dbReference type="EMBL" id="KYO41981.1"/>
    </source>
</evidence>
<comment type="caution">
    <text evidence="1">The sequence shown here is derived from an EMBL/GenBank/DDBJ whole genome shotgun (WGS) entry which is preliminary data.</text>
</comment>
<gene>
    <name evidence="1" type="ORF">Y1Q_0002639</name>
</gene>
<proteinExistence type="predicted"/>
<dbReference type="EMBL" id="AKHW03001485">
    <property type="protein sequence ID" value="KYO41981.1"/>
    <property type="molecule type" value="Genomic_DNA"/>
</dbReference>
<reference evidence="1 2" key="1">
    <citation type="journal article" date="2012" name="Genome Biol.">
        <title>Sequencing three crocodilian genomes to illuminate the evolution of archosaurs and amniotes.</title>
        <authorList>
            <person name="St John J.A."/>
            <person name="Braun E.L."/>
            <person name="Isberg S.R."/>
            <person name="Miles L.G."/>
            <person name="Chong A.Y."/>
            <person name="Gongora J."/>
            <person name="Dalzell P."/>
            <person name="Moran C."/>
            <person name="Bed'hom B."/>
            <person name="Abzhanov A."/>
            <person name="Burgess S.C."/>
            <person name="Cooksey A.M."/>
            <person name="Castoe T.A."/>
            <person name="Crawford N.G."/>
            <person name="Densmore L.D."/>
            <person name="Drew J.C."/>
            <person name="Edwards S.V."/>
            <person name="Faircloth B.C."/>
            <person name="Fujita M.K."/>
            <person name="Greenwold M.J."/>
            <person name="Hoffmann F.G."/>
            <person name="Howard J.M."/>
            <person name="Iguchi T."/>
            <person name="Janes D.E."/>
            <person name="Khan S.Y."/>
            <person name="Kohno S."/>
            <person name="de Koning A.J."/>
            <person name="Lance S.L."/>
            <person name="McCarthy F.M."/>
            <person name="McCormack J.E."/>
            <person name="Merchant M.E."/>
            <person name="Peterson D.G."/>
            <person name="Pollock D.D."/>
            <person name="Pourmand N."/>
            <person name="Raney B.J."/>
            <person name="Roessler K.A."/>
            <person name="Sanford J.R."/>
            <person name="Sawyer R.H."/>
            <person name="Schmidt C.J."/>
            <person name="Triplett E.W."/>
            <person name="Tuberville T.D."/>
            <person name="Venegas-Anaya M."/>
            <person name="Howard J.T."/>
            <person name="Jarvis E.D."/>
            <person name="Guillette L.J.Jr."/>
            <person name="Glenn T.C."/>
            <person name="Green R.E."/>
            <person name="Ray D.A."/>
        </authorList>
    </citation>
    <scope>NUCLEOTIDE SEQUENCE [LARGE SCALE GENOMIC DNA]</scope>
    <source>
        <strain evidence="1">KSC_2009_1</strain>
    </source>
</reference>
<dbReference type="Proteomes" id="UP000050525">
    <property type="component" value="Unassembled WGS sequence"/>
</dbReference>
<sequence length="126" mass="14307">MNNYRQAVAFLKAKPECTTLSCWDWDHLAYTKPKNKGLCDGASQPVGAAQHESSRLKVEYQWRFGAGGSHGPNKIRNFRPDFWISNRAVIRVFQRLVPEPLHCPAVAAQLQQTLATITFVLNYFKS</sequence>
<protein>
    <submittedName>
        <fullName evidence="1">Uncharacterized protein</fullName>
    </submittedName>
</protein>
<dbReference type="AlphaFoldDB" id="A0A151NYM8"/>
<organism evidence="1 2">
    <name type="scientific">Alligator mississippiensis</name>
    <name type="common">American alligator</name>
    <dbReference type="NCBI Taxonomy" id="8496"/>
    <lineage>
        <taxon>Eukaryota</taxon>
        <taxon>Metazoa</taxon>
        <taxon>Chordata</taxon>
        <taxon>Craniata</taxon>
        <taxon>Vertebrata</taxon>
        <taxon>Euteleostomi</taxon>
        <taxon>Archelosauria</taxon>
        <taxon>Archosauria</taxon>
        <taxon>Crocodylia</taxon>
        <taxon>Alligatoridae</taxon>
        <taxon>Alligatorinae</taxon>
        <taxon>Alligator</taxon>
    </lineage>
</organism>
<name>A0A151NYM8_ALLMI</name>
<keyword evidence="2" id="KW-1185">Reference proteome</keyword>
<accession>A0A151NYM8</accession>
<evidence type="ECO:0000313" key="2">
    <source>
        <dbReference type="Proteomes" id="UP000050525"/>
    </source>
</evidence>